<evidence type="ECO:0000313" key="2">
    <source>
        <dbReference type="EMBL" id="MEN5390059.1"/>
    </source>
</evidence>
<proteinExistence type="predicted"/>
<comment type="caution">
    <text evidence="2">The sequence shown here is derived from an EMBL/GenBank/DDBJ whole genome shotgun (WGS) entry which is preliminary data.</text>
</comment>
<protein>
    <submittedName>
        <fullName evidence="2">CHAT domain-containing protein</fullName>
    </submittedName>
</protein>
<evidence type="ECO:0000259" key="1">
    <source>
        <dbReference type="Pfam" id="PF12770"/>
    </source>
</evidence>
<sequence>MSAMLQSDEFPWEELIADQGLAPTNIVLTANTGRAERVAKLVNLMLISTVDSGEAAFSQVCVLLPPDVPDTIHQDVMNDMARRHGGSDEVHAQAVSGRLHVHRVTSLNAAELVALITDLPDGSFAIVLDASRYRAPDAASISSSFGLPEDRWIPSLIWLADACIERSSAPRCVLIDAGASPPQLERNIDAFRDLDCLVWAVGGQAAVADDEILRFKRWVARVKRGDVLTVLDEVDVLEATSSQSKLIMKADLLHKGGRSSRAAELLQPLWASAERLAPFVGIRLAAIAVAGGDRVGAAVFLNGCAAKLDDPQMMEDALDLAQTLQSETVTRHCLSWLARYQPDSAALQEHQLQAMLVACRDGGTIQCNDIAGLPLTAYVDLILASVHRQEVPDYSATISGLGTEWEHLHSETVLACALDAMRRDLPVQAAMLVVGLSPVAGRVSASSQLLLWTIERLLIAGQGDHRELISDAVLWALRYLAAHPADTHVRERLDELLSIDSAGVNGIALLAHAVLRLIDIQQVSETSLHRPSVPAGAWQDEEWLGFYRSATEWITQDGVVDLATVRLPIELLTLSADEVLAKLKVLAQYVVEQEQPDDYAVLNQMLMIAFAVVPHADNSSADLELLRLVATRLVITGEAQLARDLVESGLSATHDDPHRLRLAWHAYGDVFHRMQDHPRALLSFGCAVASGGDIGLEQAYYESVALARALRDIGLFDVAHALLARCEGLISRMGAVEDMAHRLQTLRLGVRLGELHSLRAELGHWIPLLSELSANLREVMRRDDEITTVLLLLVQSRDRVLLLGGEVPSSVDEIIQQASAMAGAITQDLLLLAENAAPGRDRLVSYAQLAQRARYSGDVGFDVQRLVRAARAQLAQEETLADAELAAFAVEATSDHAILVPGAVGQRWLPSTLDEPAETINLLSQQGLQVELLALDSSDRLIRVSGVGGRILVNREDGVFSARGLDAWSIVYPYAFGIDSDDPNLFHTSMRELGLSSSIGARTVFVMDTRLQSIPPQLLVVEGEFVGNQASVAVAPSLAWLRGATTSSPLQYGPPAAWISTAVSDGEDGTLCRVADRLNETFVQHQIQLDTGAEPPPSLRAAQLAIVAAHGGLDPGARFFQVVSDESALRISSLDLARALERVGVAILFVCSGGRQNAHPAANTTVGLPKQLLSRGTRAVIASPWPLDSRVPSHWLPAFLHAWNEGARLIDANADANRAVARQMGHEPRDALAMTLYGNPLLCKGDLPLSE</sequence>
<evidence type="ECO:0000313" key="3">
    <source>
        <dbReference type="Proteomes" id="UP001400166"/>
    </source>
</evidence>
<feature type="domain" description="CHAT" evidence="1">
    <location>
        <begin position="1002"/>
        <end position="1225"/>
    </location>
</feature>
<accession>A0ABV0C6Q7</accession>
<name>A0ABV0C6Q7_9GAMM</name>
<organism evidence="2 3">
    <name type="scientific">Stenotrophomonas hibiscicola</name>
    <dbReference type="NCBI Taxonomy" id="86189"/>
    <lineage>
        <taxon>Bacteria</taxon>
        <taxon>Pseudomonadati</taxon>
        <taxon>Pseudomonadota</taxon>
        <taxon>Gammaproteobacteria</taxon>
        <taxon>Lysobacterales</taxon>
        <taxon>Lysobacteraceae</taxon>
        <taxon>Stenotrophomonas</taxon>
        <taxon>Stenotrophomonas maltophilia group</taxon>
    </lineage>
</organism>
<reference evidence="2 3" key="1">
    <citation type="submission" date="2024-04" db="EMBL/GenBank/DDBJ databases">
        <title>WGS of bacteria from Torrens River.</title>
        <authorList>
            <person name="Wyrsch E.R."/>
            <person name="Drigo B."/>
        </authorList>
    </citation>
    <scope>NUCLEOTIDE SEQUENCE [LARGE SCALE GENOMIC DNA]</scope>
    <source>
        <strain evidence="2 3">TWI153</strain>
    </source>
</reference>
<dbReference type="EMBL" id="JBDJOF010000015">
    <property type="protein sequence ID" value="MEN5390059.1"/>
    <property type="molecule type" value="Genomic_DNA"/>
</dbReference>
<dbReference type="Pfam" id="PF12770">
    <property type="entry name" value="CHAT"/>
    <property type="match status" value="1"/>
</dbReference>
<keyword evidence="3" id="KW-1185">Reference proteome</keyword>
<dbReference type="RefSeq" id="WP_346469662.1">
    <property type="nucleotide sequence ID" value="NZ_JBDJOF010000015.1"/>
</dbReference>
<dbReference type="Proteomes" id="UP001400166">
    <property type="component" value="Unassembled WGS sequence"/>
</dbReference>
<dbReference type="InterPro" id="IPR024983">
    <property type="entry name" value="CHAT_dom"/>
</dbReference>
<gene>
    <name evidence="2" type="ORF">ABE587_09530</name>
</gene>